<dbReference type="InterPro" id="IPR000792">
    <property type="entry name" value="Tscrpt_reg_LuxR_C"/>
</dbReference>
<evidence type="ECO:0000256" key="2">
    <source>
        <dbReference type="PROSITE-ProRule" id="PRU00169"/>
    </source>
</evidence>
<keyword evidence="2" id="KW-0597">Phosphoprotein</keyword>
<evidence type="ECO:0000313" key="5">
    <source>
        <dbReference type="EMBL" id="MBF7982196.1"/>
    </source>
</evidence>
<name>A0ABS0EAS9_9GAMM</name>
<dbReference type="InterPro" id="IPR011006">
    <property type="entry name" value="CheY-like_superfamily"/>
</dbReference>
<dbReference type="Gene3D" id="1.10.10.10">
    <property type="entry name" value="Winged helix-like DNA-binding domain superfamily/Winged helix DNA-binding domain"/>
    <property type="match status" value="1"/>
</dbReference>
<protein>
    <submittedName>
        <fullName evidence="5">Response regulator transcription factor</fullName>
    </submittedName>
</protein>
<evidence type="ECO:0000259" key="3">
    <source>
        <dbReference type="PROSITE" id="PS50043"/>
    </source>
</evidence>
<dbReference type="PRINTS" id="PR00038">
    <property type="entry name" value="HTHLUXR"/>
</dbReference>
<dbReference type="SMART" id="SM00421">
    <property type="entry name" value="HTH_LUXR"/>
    <property type="match status" value="1"/>
</dbReference>
<dbReference type="PANTHER" id="PTHR45566">
    <property type="entry name" value="HTH-TYPE TRANSCRIPTIONAL REGULATOR YHJB-RELATED"/>
    <property type="match status" value="1"/>
</dbReference>
<keyword evidence="1" id="KW-0238">DNA-binding</keyword>
<dbReference type="InterPro" id="IPR016032">
    <property type="entry name" value="Sig_transdc_resp-reg_C-effctor"/>
</dbReference>
<feature type="domain" description="HTH luxR-type" evidence="3">
    <location>
        <begin position="136"/>
        <end position="201"/>
    </location>
</feature>
<dbReference type="InterPro" id="IPR036388">
    <property type="entry name" value="WH-like_DNA-bd_sf"/>
</dbReference>
<dbReference type="SUPFAM" id="SSF46894">
    <property type="entry name" value="C-terminal effector domain of the bipartite response regulators"/>
    <property type="match status" value="1"/>
</dbReference>
<evidence type="ECO:0000259" key="4">
    <source>
        <dbReference type="PROSITE" id="PS50110"/>
    </source>
</evidence>
<dbReference type="CDD" id="cd06170">
    <property type="entry name" value="LuxR_C_like"/>
    <property type="match status" value="1"/>
</dbReference>
<dbReference type="RefSeq" id="WP_195816040.1">
    <property type="nucleotide sequence ID" value="NZ_JADOBI010000014.1"/>
</dbReference>
<dbReference type="EMBL" id="JADOBI010000014">
    <property type="protein sequence ID" value="MBF7982196.1"/>
    <property type="molecule type" value="Genomic_DNA"/>
</dbReference>
<evidence type="ECO:0000313" key="6">
    <source>
        <dbReference type="Proteomes" id="UP000636811"/>
    </source>
</evidence>
<feature type="domain" description="Response regulatory" evidence="4">
    <location>
        <begin position="2"/>
        <end position="118"/>
    </location>
</feature>
<proteinExistence type="predicted"/>
<dbReference type="Pfam" id="PF00196">
    <property type="entry name" value="GerE"/>
    <property type="match status" value="1"/>
</dbReference>
<organism evidence="5 6">
    <name type="scientific">Rahnella laticis</name>
    <dbReference type="NCBI Taxonomy" id="2787622"/>
    <lineage>
        <taxon>Bacteria</taxon>
        <taxon>Pseudomonadati</taxon>
        <taxon>Pseudomonadota</taxon>
        <taxon>Gammaproteobacteria</taxon>
        <taxon>Enterobacterales</taxon>
        <taxon>Yersiniaceae</taxon>
        <taxon>Rahnella</taxon>
    </lineage>
</organism>
<dbReference type="InterPro" id="IPR051015">
    <property type="entry name" value="EvgA-like"/>
</dbReference>
<dbReference type="Proteomes" id="UP000636811">
    <property type="component" value="Unassembled WGS sequence"/>
</dbReference>
<keyword evidence="6" id="KW-1185">Reference proteome</keyword>
<accession>A0ABS0EAS9</accession>
<feature type="modified residue" description="4-aspartylphosphate" evidence="2">
    <location>
        <position position="53"/>
    </location>
</feature>
<dbReference type="PROSITE" id="PS00622">
    <property type="entry name" value="HTH_LUXR_1"/>
    <property type="match status" value="1"/>
</dbReference>
<comment type="caution">
    <text evidence="5">The sequence shown here is derived from an EMBL/GenBank/DDBJ whole genome shotgun (WGS) entry which is preliminary data.</text>
</comment>
<dbReference type="PROSITE" id="PS50110">
    <property type="entry name" value="RESPONSE_REGULATORY"/>
    <property type="match status" value="1"/>
</dbReference>
<dbReference type="Gene3D" id="3.40.50.2300">
    <property type="match status" value="1"/>
</dbReference>
<dbReference type="InterPro" id="IPR001789">
    <property type="entry name" value="Sig_transdc_resp-reg_receiver"/>
</dbReference>
<dbReference type="Pfam" id="PF00072">
    <property type="entry name" value="Response_reg"/>
    <property type="match status" value="1"/>
</dbReference>
<dbReference type="PROSITE" id="PS50043">
    <property type="entry name" value="HTH_LUXR_2"/>
    <property type="match status" value="1"/>
</dbReference>
<evidence type="ECO:0000256" key="1">
    <source>
        <dbReference type="ARBA" id="ARBA00023125"/>
    </source>
</evidence>
<sequence>MNILIVDPLPLFIQGLTAGLKNTMPDISVNGVNQCENIWEILSATPISVILIDGGMENSSQLILLDDIAARYPHIRIIVMLMKVRKDSLRRFLEHHAVAVVSKEASMETIFQVIKTACCGMVCIPHSESVWDMDSEQALLTRLSDRQREVLRLIAAGESNKQISRLLNISAGTVKSHLESIYRRLNVKNRTQAAMMMSSDE</sequence>
<gene>
    <name evidence="5" type="ORF">IV433_22570</name>
</gene>
<reference evidence="5 6" key="1">
    <citation type="submission" date="2020-11" db="EMBL/GenBank/DDBJ databases">
        <title>Taxonomic investigation of Rahnella strains.</title>
        <authorList>
            <person name="Lee S.D."/>
        </authorList>
    </citation>
    <scope>NUCLEOTIDE SEQUENCE [LARGE SCALE GENOMIC DNA]</scope>
    <source>
        <strain evidence="5 6">SAP-17</strain>
    </source>
</reference>
<dbReference type="SUPFAM" id="SSF52172">
    <property type="entry name" value="CheY-like"/>
    <property type="match status" value="1"/>
</dbReference>
<dbReference type="PANTHER" id="PTHR45566:SF1">
    <property type="entry name" value="HTH-TYPE TRANSCRIPTIONAL REGULATOR YHJB-RELATED"/>
    <property type="match status" value="1"/>
</dbReference>